<keyword evidence="4" id="KW-0800">Toxin</keyword>
<dbReference type="EMBL" id="JXQV01000043">
    <property type="protein sequence ID" value="KIP98154.1"/>
    <property type="molecule type" value="Genomic_DNA"/>
</dbReference>
<dbReference type="GO" id="GO:0005576">
    <property type="term" value="C:extracellular region"/>
    <property type="evidence" value="ECO:0007669"/>
    <property type="project" value="UniProtKB-SubCell"/>
</dbReference>
<dbReference type="InterPro" id="IPR006626">
    <property type="entry name" value="PbH1"/>
</dbReference>
<dbReference type="InterPro" id="IPR002126">
    <property type="entry name" value="Cadherin-like_dom"/>
</dbReference>
<dbReference type="InterPro" id="IPR011050">
    <property type="entry name" value="Pectin_lyase_fold/virulence"/>
</dbReference>
<dbReference type="SMART" id="SM00112">
    <property type="entry name" value="CA"/>
    <property type="match status" value="1"/>
</dbReference>
<dbReference type="Proteomes" id="UP000035017">
    <property type="component" value="Unassembled WGS sequence"/>
</dbReference>
<dbReference type="Gene3D" id="2.160.20.160">
    <property type="match status" value="1"/>
</dbReference>
<evidence type="ECO:0000256" key="3">
    <source>
        <dbReference type="ARBA" id="ARBA00022525"/>
    </source>
</evidence>
<keyword evidence="7" id="KW-0472">Membrane</keyword>
<dbReference type="Pfam" id="PF00353">
    <property type="entry name" value="HemolysinCabind"/>
    <property type="match status" value="4"/>
</dbReference>
<dbReference type="Pfam" id="PF00028">
    <property type="entry name" value="Cadherin"/>
    <property type="match status" value="1"/>
</dbReference>
<dbReference type="SMART" id="SM00710">
    <property type="entry name" value="PbH1"/>
    <property type="match status" value="5"/>
</dbReference>
<dbReference type="SUPFAM" id="SSF51120">
    <property type="entry name" value="beta-Roll"/>
    <property type="match status" value="2"/>
</dbReference>
<evidence type="ECO:0000256" key="4">
    <source>
        <dbReference type="ARBA" id="ARBA00022656"/>
    </source>
</evidence>
<dbReference type="SUPFAM" id="SSF51126">
    <property type="entry name" value="Pectin lyase-like"/>
    <property type="match status" value="1"/>
</dbReference>
<evidence type="ECO:0000256" key="7">
    <source>
        <dbReference type="ARBA" id="ARBA00023136"/>
    </source>
</evidence>
<dbReference type="InterPro" id="IPR011049">
    <property type="entry name" value="Serralysin-like_metalloprot_C"/>
</dbReference>
<keyword evidence="3" id="KW-0964">Secreted</keyword>
<dbReference type="GO" id="GO:0005509">
    <property type="term" value="F:calcium ion binding"/>
    <property type="evidence" value="ECO:0007669"/>
    <property type="project" value="InterPro"/>
</dbReference>
<evidence type="ECO:0000256" key="5">
    <source>
        <dbReference type="ARBA" id="ARBA00022737"/>
    </source>
</evidence>
<organism evidence="9 10">
    <name type="scientific">Agrobacterium tumefaciens</name>
    <dbReference type="NCBI Taxonomy" id="358"/>
    <lineage>
        <taxon>Bacteria</taxon>
        <taxon>Pseudomonadati</taxon>
        <taxon>Pseudomonadota</taxon>
        <taxon>Alphaproteobacteria</taxon>
        <taxon>Hyphomicrobiales</taxon>
        <taxon>Rhizobiaceae</taxon>
        <taxon>Rhizobium/Agrobacterium group</taxon>
        <taxon>Agrobacterium</taxon>
        <taxon>Agrobacterium tumefaciens complex</taxon>
    </lineage>
</organism>
<dbReference type="Gene3D" id="2.150.10.10">
    <property type="entry name" value="Serralysin-like metalloprotease, C-terminal"/>
    <property type="match status" value="2"/>
</dbReference>
<comment type="subcellular location">
    <subcellularLocation>
        <location evidence="1">Membrane</location>
    </subcellularLocation>
    <subcellularLocation>
        <location evidence="2">Secreted</location>
    </subcellularLocation>
</comment>
<reference evidence="9 10" key="1">
    <citation type="submission" date="2014-12" db="EMBL/GenBank/DDBJ databases">
        <title>16Stimator: statistical estimation of ribosomal gene copy numbers from draft genome assemblies.</title>
        <authorList>
            <person name="Perisin M.A."/>
            <person name="Vetter M."/>
            <person name="Gilbert J.A."/>
            <person name="Bergelson J."/>
        </authorList>
    </citation>
    <scope>NUCLEOTIDE SEQUENCE [LARGE SCALE GENOMIC DNA]</scope>
    <source>
        <strain evidence="9 10">MEJ076</strain>
    </source>
</reference>
<protein>
    <recommendedName>
        <fullName evidence="8">Cadherin domain-containing protein</fullName>
    </recommendedName>
</protein>
<dbReference type="InterPro" id="IPR003995">
    <property type="entry name" value="RTX_toxin_determinant-A"/>
</dbReference>
<dbReference type="PANTHER" id="PTHR38340:SF1">
    <property type="entry name" value="S-LAYER PROTEIN"/>
    <property type="match status" value="1"/>
</dbReference>
<dbReference type="GO" id="GO:0007156">
    <property type="term" value="P:homophilic cell adhesion via plasma membrane adhesion molecules"/>
    <property type="evidence" value="ECO:0007669"/>
    <property type="project" value="InterPro"/>
</dbReference>
<keyword evidence="6" id="KW-0843">Virulence</keyword>
<dbReference type="CDD" id="cd11304">
    <property type="entry name" value="Cadherin_repeat"/>
    <property type="match status" value="1"/>
</dbReference>
<evidence type="ECO:0000259" key="8">
    <source>
        <dbReference type="PROSITE" id="PS50268"/>
    </source>
</evidence>
<dbReference type="InterPro" id="IPR015919">
    <property type="entry name" value="Cadherin-like_sf"/>
</dbReference>
<dbReference type="SUPFAM" id="SSF49313">
    <property type="entry name" value="Cadherin-like"/>
    <property type="match status" value="1"/>
</dbReference>
<gene>
    <name evidence="9" type="ORF">RU07_22485</name>
</gene>
<dbReference type="GO" id="GO:0016020">
    <property type="term" value="C:membrane"/>
    <property type="evidence" value="ECO:0007669"/>
    <property type="project" value="UniProtKB-SubCell"/>
</dbReference>
<dbReference type="InterPro" id="IPR012334">
    <property type="entry name" value="Pectin_lyas_fold"/>
</dbReference>
<sequence>MFMGYLAQIQKEAPMTDFYISPTGCGDKSGSSIENAASINSINTVVTQASGGDRVVLIADQGDYNIAKSINIYSGGDEGKPITIVGMSSTGQEMDATFVSNRAEVYSPTAQQGIEIFRLNEGSNNLVFDNVNFKNVATAFRLGGNLENITIQDSSAENVSRYVENLATGKNVAASVDGLTIRNVEVDGFAKGVVRLQYDSQNVVIDNVKGDSQHIDGASFAIGVHIDGTAHDIVVRNTEIGNITDTTSSYYNGDGFATERGVYNVVFENTRAYNNTDAGYDIKSTSTQLIGAVADGNSRNFRIWATDTVADGIVGLNPTYHGGSSTKPANVWLAAGAHADITNSQFLDDDGLGFLFDLAENGASLAIGGVESNQSATGNSKLTNPVIMGKTASLIGSVEQMLAKPAELHAAKNAILENTAAGTSVAKVTSDGASSFKLSDDAGGMFRINSLTGEIFVANSAGLDYEKAHSFSVSVVASNAHGASTTATFVLELTNVVENQSVIGTGANDRMIFTSADNWTIDGGDGNDLIVTSDGADRVQGGRGDDIINTGGGDDTITFSLQSNGFDTIDGGAGRDTILADKNNATIGLHSFTGIEVISGGGKAGIRIMGSADADYLDFSNTVIDRITRPIDLGAGDDVAIGNAQNNSFAGGAGHDIIIGAGGSDVIDGGAGNDWLYGDMKDGSPLAGGGNDTITGGAGDDHLFGGRGDDTFVYSGKGFGHDTIYDFGQANGNHDHIDISGTGLHYSDLSISYGAAGALVQFNSGDSILLKNVASLSASDFIA</sequence>
<dbReference type="InterPro" id="IPR050557">
    <property type="entry name" value="RTX_toxin/Mannuronan_C5-epim"/>
</dbReference>
<dbReference type="Gene3D" id="2.160.20.10">
    <property type="entry name" value="Single-stranded right-handed beta-helix, Pectin lyase-like"/>
    <property type="match status" value="1"/>
</dbReference>
<dbReference type="PRINTS" id="PR01488">
    <property type="entry name" value="RTXTOXINA"/>
</dbReference>
<evidence type="ECO:0000256" key="6">
    <source>
        <dbReference type="ARBA" id="ARBA00023026"/>
    </source>
</evidence>
<dbReference type="PANTHER" id="PTHR38340">
    <property type="entry name" value="S-LAYER PROTEIN"/>
    <property type="match status" value="1"/>
</dbReference>
<comment type="caution">
    <text evidence="9">The sequence shown here is derived from an EMBL/GenBank/DDBJ whole genome shotgun (WGS) entry which is preliminary data.</text>
</comment>
<dbReference type="AlphaFoldDB" id="A0A0D0KFQ5"/>
<evidence type="ECO:0000256" key="1">
    <source>
        <dbReference type="ARBA" id="ARBA00004370"/>
    </source>
</evidence>
<dbReference type="Gene3D" id="2.60.40.60">
    <property type="entry name" value="Cadherins"/>
    <property type="match status" value="1"/>
</dbReference>
<evidence type="ECO:0000313" key="10">
    <source>
        <dbReference type="Proteomes" id="UP000035017"/>
    </source>
</evidence>
<keyword evidence="5" id="KW-0677">Repeat</keyword>
<dbReference type="PROSITE" id="PS00330">
    <property type="entry name" value="HEMOLYSIN_CALCIUM"/>
    <property type="match status" value="1"/>
</dbReference>
<feature type="domain" description="Cadherin" evidence="8">
    <location>
        <begin position="415"/>
        <end position="503"/>
    </location>
</feature>
<proteinExistence type="predicted"/>
<evidence type="ECO:0000313" key="9">
    <source>
        <dbReference type="EMBL" id="KIP98154.1"/>
    </source>
</evidence>
<accession>A0A0D0KFQ5</accession>
<dbReference type="InterPro" id="IPR001343">
    <property type="entry name" value="Hemolysn_Ca-bd"/>
</dbReference>
<dbReference type="InterPro" id="IPR018511">
    <property type="entry name" value="Hemolysin-typ_Ca-bd_CS"/>
</dbReference>
<evidence type="ECO:0000256" key="2">
    <source>
        <dbReference type="ARBA" id="ARBA00004613"/>
    </source>
</evidence>
<dbReference type="PROSITE" id="PS50268">
    <property type="entry name" value="CADHERIN_2"/>
    <property type="match status" value="1"/>
</dbReference>
<dbReference type="PRINTS" id="PR00313">
    <property type="entry name" value="CABNDNGRPT"/>
</dbReference>
<name>A0A0D0KFQ5_AGRTU</name>
<dbReference type="GO" id="GO:0090729">
    <property type="term" value="F:toxin activity"/>
    <property type="evidence" value="ECO:0007669"/>
    <property type="project" value="UniProtKB-KW"/>
</dbReference>